<evidence type="ECO:0000256" key="2">
    <source>
        <dbReference type="ARBA" id="ARBA00009605"/>
    </source>
</evidence>
<dbReference type="GO" id="GO:0043235">
    <property type="term" value="C:receptor complex"/>
    <property type="evidence" value="ECO:0007669"/>
    <property type="project" value="TreeGrafter"/>
</dbReference>
<feature type="binding site" evidence="14">
    <location>
        <position position="292"/>
    </location>
    <ligand>
        <name>ATP</name>
        <dbReference type="ChEBI" id="CHEBI:30616"/>
    </ligand>
</feature>
<dbReference type="Gene3D" id="2.10.60.10">
    <property type="entry name" value="CD59"/>
    <property type="match status" value="1"/>
</dbReference>
<dbReference type="InterPro" id="IPR045860">
    <property type="entry name" value="Snake_toxin-like_sf"/>
</dbReference>
<dbReference type="GO" id="GO:0004675">
    <property type="term" value="F:transmembrane receptor protein serine/threonine kinase activity"/>
    <property type="evidence" value="ECO:0007669"/>
    <property type="project" value="UniProtKB-EC"/>
</dbReference>
<evidence type="ECO:0000256" key="5">
    <source>
        <dbReference type="ARBA" id="ARBA00022679"/>
    </source>
</evidence>
<dbReference type="InterPro" id="IPR000719">
    <property type="entry name" value="Prot_kinase_dom"/>
</dbReference>
<keyword evidence="5" id="KW-0808">Transferase</keyword>
<evidence type="ECO:0000256" key="6">
    <source>
        <dbReference type="ARBA" id="ARBA00022692"/>
    </source>
</evidence>
<keyword evidence="6" id="KW-0812">Transmembrane</keyword>
<dbReference type="GO" id="GO:0005886">
    <property type="term" value="C:plasma membrane"/>
    <property type="evidence" value="ECO:0007669"/>
    <property type="project" value="TreeGrafter"/>
</dbReference>
<feature type="region of interest" description="Disordered" evidence="15">
    <location>
        <begin position="735"/>
        <end position="757"/>
    </location>
</feature>
<keyword evidence="19" id="KW-1185">Reference proteome</keyword>
<gene>
    <name evidence="18" type="ORF">QR680_003266</name>
</gene>
<keyword evidence="9" id="KW-0418">Kinase</keyword>
<evidence type="ECO:0000256" key="16">
    <source>
        <dbReference type="SAM" id="SignalP"/>
    </source>
</evidence>
<dbReference type="EC" id="2.7.11.30" evidence="3"/>
<evidence type="ECO:0000256" key="10">
    <source>
        <dbReference type="ARBA" id="ARBA00022840"/>
    </source>
</evidence>
<dbReference type="SUPFAM" id="SSF56112">
    <property type="entry name" value="Protein kinase-like (PK-like)"/>
    <property type="match status" value="1"/>
</dbReference>
<evidence type="ECO:0000313" key="19">
    <source>
        <dbReference type="Proteomes" id="UP001175271"/>
    </source>
</evidence>
<evidence type="ECO:0000256" key="8">
    <source>
        <dbReference type="ARBA" id="ARBA00022741"/>
    </source>
</evidence>
<accession>A0AA39LJS0</accession>
<evidence type="ECO:0000256" key="4">
    <source>
        <dbReference type="ARBA" id="ARBA00022527"/>
    </source>
</evidence>
<evidence type="ECO:0000256" key="7">
    <source>
        <dbReference type="ARBA" id="ARBA00022729"/>
    </source>
</evidence>
<keyword evidence="10 14" id="KW-0067">ATP-binding</keyword>
<dbReference type="PROSITE" id="PS00107">
    <property type="entry name" value="PROTEIN_KINASE_ATP"/>
    <property type="match status" value="1"/>
</dbReference>
<evidence type="ECO:0000256" key="11">
    <source>
        <dbReference type="ARBA" id="ARBA00022989"/>
    </source>
</evidence>
<evidence type="ECO:0000259" key="17">
    <source>
        <dbReference type="PROSITE" id="PS50011"/>
    </source>
</evidence>
<feature type="chain" id="PRO_5041440077" description="receptor protein serine/threonine kinase" evidence="16">
    <location>
        <begin position="19"/>
        <end position="757"/>
    </location>
</feature>
<dbReference type="Proteomes" id="UP001175271">
    <property type="component" value="Unassembled WGS sequence"/>
</dbReference>
<dbReference type="AlphaFoldDB" id="A0AA39LJS0"/>
<dbReference type="CDD" id="cd23586">
    <property type="entry name" value="TFP_LU_ECD_sma6"/>
    <property type="match status" value="1"/>
</dbReference>
<keyword evidence="12" id="KW-0472">Membrane</keyword>
<dbReference type="PROSITE" id="PS50011">
    <property type="entry name" value="PROTEIN_KINASE_DOM"/>
    <property type="match status" value="1"/>
</dbReference>
<dbReference type="SMART" id="SM00220">
    <property type="entry name" value="S_TKc"/>
    <property type="match status" value="1"/>
</dbReference>
<evidence type="ECO:0000256" key="14">
    <source>
        <dbReference type="PROSITE-ProRule" id="PRU10141"/>
    </source>
</evidence>
<dbReference type="Gene3D" id="3.30.200.20">
    <property type="entry name" value="Phosphorylase Kinase, domain 1"/>
    <property type="match status" value="1"/>
</dbReference>
<protein>
    <recommendedName>
        <fullName evidence="3">receptor protein serine/threonine kinase</fullName>
        <ecNumber evidence="3">2.7.11.30</ecNumber>
    </recommendedName>
</protein>
<dbReference type="InterPro" id="IPR000333">
    <property type="entry name" value="TGFB_receptor"/>
</dbReference>
<sequence>MSLLSCLVLLFCFRLFDGFGLREKPQRSDDDGAIDGLPEHTDVYDLKAKLRALYPDYNRHRGNKMKSITKQNLCFCNEDEICDRNQTCIKETGAACFHAVTEKFNKEERIMETWHVFGCAPLENGSNGSHLTCNGYRPHHNIPLSISCCYEGNYCNKHIKPHPYSNAIYPHSGQPSAELSSETPWMPFMIVSIVIALMVSGVIATFLYSRSKELPEKPNETAEKTPLKTANDSEPVEDELLIDMSSGSGSGAAVLNNRTIAMMLELDKEVVGKGRYGEVRRAMFRGSKVAVKTFYTTEEESWRNEREIYQTQMLNHENILQFKAADISSVDSMTQMLLITDFHELGSLYDYLRRAPVTLEEAISLAFTTICGIEHIHNPVRGTGNQYKPQIAHRDIKSKNVIVKRKGVCCIADFGLAVRFEDELLPRNVKIRVGTKRYMSPEVLAEALDPYNFDAFKLSDIYSFSMLLWEILVGVDFSPFENKRKSHETLSSLNDGEPRRDAVSVPRTPVEMPKTCNGKNKMSESNNSSSNSSGRGSSNSLGHGSSSSSNSSETSNSSGRGSSGSSGHGTASRTNSQCISLSISNDLHAHHDALEAIPEIAVDNYNKVPSNCAQIDKREITNSEGNPSGLLNSNNAIESEWSLPKKFQRRIPFEGDVEPDPSFVEMQKVVCQQKQRPYVVPKWTDGSDPIVTKYYNLMNECWSEQPNSRHTSLKIKMTLAALLDEAQKVYGEHGRRDLVHQTNGSSDSGYDSKSPIL</sequence>
<dbReference type="GO" id="GO:0071363">
    <property type="term" value="P:cellular response to growth factor stimulus"/>
    <property type="evidence" value="ECO:0007669"/>
    <property type="project" value="TreeGrafter"/>
</dbReference>
<dbReference type="GO" id="GO:0005524">
    <property type="term" value="F:ATP binding"/>
    <property type="evidence" value="ECO:0007669"/>
    <property type="project" value="UniProtKB-UniRule"/>
</dbReference>
<evidence type="ECO:0000256" key="15">
    <source>
        <dbReference type="SAM" id="MobiDB-lite"/>
    </source>
</evidence>
<keyword evidence="13" id="KW-0675">Receptor</keyword>
<feature type="compositionally biased region" description="Polar residues" evidence="15">
    <location>
        <begin position="740"/>
        <end position="751"/>
    </location>
</feature>
<evidence type="ECO:0000256" key="13">
    <source>
        <dbReference type="ARBA" id="ARBA00023170"/>
    </source>
</evidence>
<name>A0AA39LJS0_9BILA</name>
<dbReference type="PANTHER" id="PTHR23255:SF71">
    <property type="entry name" value="RECEPTOR PROTEIN SERINE_THREONINE KINASE"/>
    <property type="match status" value="1"/>
</dbReference>
<feature type="compositionally biased region" description="Low complexity" evidence="15">
    <location>
        <begin position="523"/>
        <end position="560"/>
    </location>
</feature>
<organism evidence="18 19">
    <name type="scientific">Steinernema hermaphroditum</name>
    <dbReference type="NCBI Taxonomy" id="289476"/>
    <lineage>
        <taxon>Eukaryota</taxon>
        <taxon>Metazoa</taxon>
        <taxon>Ecdysozoa</taxon>
        <taxon>Nematoda</taxon>
        <taxon>Chromadorea</taxon>
        <taxon>Rhabditida</taxon>
        <taxon>Tylenchina</taxon>
        <taxon>Panagrolaimomorpha</taxon>
        <taxon>Strongyloidoidea</taxon>
        <taxon>Steinernematidae</taxon>
        <taxon>Steinernema</taxon>
    </lineage>
</organism>
<dbReference type="PROSITE" id="PS00108">
    <property type="entry name" value="PROTEIN_KINASE_ST"/>
    <property type="match status" value="1"/>
</dbReference>
<dbReference type="PANTHER" id="PTHR23255">
    <property type="entry name" value="TRANSFORMING GROWTH FACTOR-BETA RECEPTOR TYPE I AND II"/>
    <property type="match status" value="1"/>
</dbReference>
<dbReference type="InterPro" id="IPR008271">
    <property type="entry name" value="Ser/Thr_kinase_AS"/>
</dbReference>
<evidence type="ECO:0000256" key="12">
    <source>
        <dbReference type="ARBA" id="ARBA00023136"/>
    </source>
</evidence>
<keyword evidence="7 16" id="KW-0732">Signal</keyword>
<evidence type="ECO:0000313" key="18">
    <source>
        <dbReference type="EMBL" id="KAK0399902.1"/>
    </source>
</evidence>
<evidence type="ECO:0000256" key="9">
    <source>
        <dbReference type="ARBA" id="ARBA00022777"/>
    </source>
</evidence>
<comment type="similarity">
    <text evidence="2">Belongs to the protein kinase superfamily. TKL Ser/Thr protein kinase family. TGFB receptor subfamily.</text>
</comment>
<dbReference type="Pfam" id="PF00069">
    <property type="entry name" value="Pkinase"/>
    <property type="match status" value="1"/>
</dbReference>
<feature type="signal peptide" evidence="16">
    <location>
        <begin position="1"/>
        <end position="18"/>
    </location>
</feature>
<keyword evidence="8 14" id="KW-0547">Nucleotide-binding</keyword>
<reference evidence="18" key="1">
    <citation type="submission" date="2023-06" db="EMBL/GenBank/DDBJ databases">
        <title>Genomic analysis of the entomopathogenic nematode Steinernema hermaphroditum.</title>
        <authorList>
            <person name="Schwarz E.M."/>
            <person name="Heppert J.K."/>
            <person name="Baniya A."/>
            <person name="Schwartz H.T."/>
            <person name="Tan C.-H."/>
            <person name="Antoshechkin I."/>
            <person name="Sternberg P.W."/>
            <person name="Goodrich-Blair H."/>
            <person name="Dillman A.R."/>
        </authorList>
    </citation>
    <scope>NUCLEOTIDE SEQUENCE</scope>
    <source>
        <strain evidence="18">PS9179</strain>
        <tissue evidence="18">Whole animal</tissue>
    </source>
</reference>
<comment type="caution">
    <text evidence="18">The sequence shown here is derived from an EMBL/GenBank/DDBJ whole genome shotgun (WGS) entry which is preliminary data.</text>
</comment>
<dbReference type="Gene3D" id="1.10.510.10">
    <property type="entry name" value="Transferase(Phosphotransferase) domain 1"/>
    <property type="match status" value="2"/>
</dbReference>
<dbReference type="InterPro" id="IPR011009">
    <property type="entry name" value="Kinase-like_dom_sf"/>
</dbReference>
<evidence type="ECO:0000256" key="1">
    <source>
        <dbReference type="ARBA" id="ARBA00004479"/>
    </source>
</evidence>
<comment type="subcellular location">
    <subcellularLocation>
        <location evidence="1">Membrane</location>
        <topology evidence="1">Single-pass type I membrane protein</topology>
    </subcellularLocation>
</comment>
<evidence type="ECO:0000256" key="3">
    <source>
        <dbReference type="ARBA" id="ARBA00012401"/>
    </source>
</evidence>
<keyword evidence="4" id="KW-0723">Serine/threonine-protein kinase</keyword>
<feature type="region of interest" description="Disordered" evidence="15">
    <location>
        <begin position="487"/>
        <end position="574"/>
    </location>
</feature>
<dbReference type="Pfam" id="PF01064">
    <property type="entry name" value="Activin_recp"/>
    <property type="match status" value="1"/>
</dbReference>
<dbReference type="InterPro" id="IPR000472">
    <property type="entry name" value="Activin_recp"/>
</dbReference>
<dbReference type="InterPro" id="IPR017441">
    <property type="entry name" value="Protein_kinase_ATP_BS"/>
</dbReference>
<proteinExistence type="inferred from homology"/>
<keyword evidence="11" id="KW-1133">Transmembrane helix</keyword>
<feature type="domain" description="Protein kinase" evidence="17">
    <location>
        <begin position="265"/>
        <end position="723"/>
    </location>
</feature>
<dbReference type="EMBL" id="JAUCMV010000005">
    <property type="protein sequence ID" value="KAK0399902.1"/>
    <property type="molecule type" value="Genomic_DNA"/>
</dbReference>